<dbReference type="InterPro" id="IPR007730">
    <property type="entry name" value="SPOR-like_dom"/>
</dbReference>
<dbReference type="InterPro" id="IPR036680">
    <property type="entry name" value="SPOR-like_sf"/>
</dbReference>
<keyword evidence="5" id="KW-1185">Reference proteome</keyword>
<dbReference type="PANTHER" id="PTHR38687:SF1">
    <property type="entry name" value="CELL DIVISION PROTEIN DEDD"/>
    <property type="match status" value="1"/>
</dbReference>
<name>A0A892ZEW6_9NEIS</name>
<feature type="region of interest" description="Disordered" evidence="1">
    <location>
        <begin position="126"/>
        <end position="201"/>
    </location>
</feature>
<keyword evidence="2" id="KW-1133">Transmembrane helix</keyword>
<organism evidence="4 5">
    <name type="scientific">Paralysiella testudinis</name>
    <dbReference type="NCBI Taxonomy" id="2809020"/>
    <lineage>
        <taxon>Bacteria</taxon>
        <taxon>Pseudomonadati</taxon>
        <taxon>Pseudomonadota</taxon>
        <taxon>Betaproteobacteria</taxon>
        <taxon>Neisseriales</taxon>
        <taxon>Neisseriaceae</taxon>
        <taxon>Paralysiella</taxon>
    </lineage>
</organism>
<dbReference type="PANTHER" id="PTHR38687">
    <property type="entry name" value="CELL DIVISION PROTEIN DEDD-RELATED"/>
    <property type="match status" value="1"/>
</dbReference>
<feature type="compositionally biased region" description="Pro residues" evidence="1">
    <location>
        <begin position="175"/>
        <end position="190"/>
    </location>
</feature>
<evidence type="ECO:0000313" key="4">
    <source>
        <dbReference type="EMBL" id="QRQ81038.1"/>
    </source>
</evidence>
<feature type="region of interest" description="Disordered" evidence="1">
    <location>
        <begin position="83"/>
        <end position="112"/>
    </location>
</feature>
<feature type="compositionally biased region" description="Polar residues" evidence="1">
    <location>
        <begin position="131"/>
        <end position="157"/>
    </location>
</feature>
<sequence length="306" mass="31572">MASLNPQDSYEQLKRKNRRRLVGAVAMVAVAAALLLSVLNQNKTPASQQQEVLITGLNTDASAIAVSTGSDVTAASASDANLAPGTVLEPQPESDNQAASQAATSVAEKPAPVAGSLPPVVVTKPAATPTQQVPVQAETRAQTPGSSAKPQPSTPTRSETTSKPETKPETKPATQPTPPARPATKPPAPKPATSTPGKLSPQEILNNKAATQVVAAPKPHPQAILDGQKSNGKALIQVGAYTNEVQARTVQQKLAAVGVSATISQSETSKGTLYRVRTGTYASRAQAEQNLNRIRAQGLDGMVIGQ</sequence>
<evidence type="ECO:0000256" key="1">
    <source>
        <dbReference type="SAM" id="MobiDB-lite"/>
    </source>
</evidence>
<evidence type="ECO:0000313" key="5">
    <source>
        <dbReference type="Proteomes" id="UP000653156"/>
    </source>
</evidence>
<feature type="compositionally biased region" description="Basic and acidic residues" evidence="1">
    <location>
        <begin position="160"/>
        <end position="170"/>
    </location>
</feature>
<feature type="compositionally biased region" description="Polar residues" evidence="1">
    <location>
        <begin position="93"/>
        <end position="104"/>
    </location>
</feature>
<feature type="transmembrane region" description="Helical" evidence="2">
    <location>
        <begin position="21"/>
        <end position="39"/>
    </location>
</feature>
<dbReference type="GO" id="GO:0032506">
    <property type="term" value="P:cytokinetic process"/>
    <property type="evidence" value="ECO:0007669"/>
    <property type="project" value="TreeGrafter"/>
</dbReference>
<dbReference type="SUPFAM" id="SSF110997">
    <property type="entry name" value="Sporulation related repeat"/>
    <property type="match status" value="1"/>
</dbReference>
<dbReference type="PROSITE" id="PS51724">
    <property type="entry name" value="SPOR"/>
    <property type="match status" value="1"/>
</dbReference>
<dbReference type="RefSeq" id="WP_230338323.1">
    <property type="nucleotide sequence ID" value="NZ_CP069798.1"/>
</dbReference>
<accession>A0A892ZEW6</accession>
<keyword evidence="2" id="KW-0472">Membrane</keyword>
<dbReference type="Gene3D" id="3.30.70.1070">
    <property type="entry name" value="Sporulation related repeat"/>
    <property type="match status" value="1"/>
</dbReference>
<protein>
    <submittedName>
        <fullName evidence="4">SPOR domain-containing protein</fullName>
    </submittedName>
</protein>
<dbReference type="Proteomes" id="UP000653156">
    <property type="component" value="Chromosome"/>
</dbReference>
<dbReference type="GO" id="GO:0042834">
    <property type="term" value="F:peptidoglycan binding"/>
    <property type="evidence" value="ECO:0007669"/>
    <property type="project" value="InterPro"/>
</dbReference>
<feature type="domain" description="SPOR" evidence="3">
    <location>
        <begin position="228"/>
        <end position="306"/>
    </location>
</feature>
<evidence type="ECO:0000259" key="3">
    <source>
        <dbReference type="PROSITE" id="PS51724"/>
    </source>
</evidence>
<dbReference type="KEGG" id="ptes:JQU52_09885"/>
<dbReference type="GO" id="GO:0032153">
    <property type="term" value="C:cell division site"/>
    <property type="evidence" value="ECO:0007669"/>
    <property type="project" value="TreeGrafter"/>
</dbReference>
<dbReference type="AlphaFoldDB" id="A0A892ZEW6"/>
<dbReference type="InterPro" id="IPR052521">
    <property type="entry name" value="Cell_div_SPOR-domain"/>
</dbReference>
<dbReference type="GO" id="GO:0030428">
    <property type="term" value="C:cell septum"/>
    <property type="evidence" value="ECO:0007669"/>
    <property type="project" value="TreeGrafter"/>
</dbReference>
<evidence type="ECO:0000256" key="2">
    <source>
        <dbReference type="SAM" id="Phobius"/>
    </source>
</evidence>
<reference evidence="4" key="1">
    <citation type="submission" date="2021-02" db="EMBL/GenBank/DDBJ databases">
        <title>Neisseriaceae sp. 26B isolated from the cloaca of a Common Toad-headed Turtle (Mesoclemmys nasuta).</title>
        <authorList>
            <person name="Spergser J."/>
            <person name="Busse H.-J."/>
        </authorList>
    </citation>
    <scope>NUCLEOTIDE SEQUENCE</scope>
    <source>
        <strain evidence="4">26B</strain>
    </source>
</reference>
<keyword evidence="2" id="KW-0812">Transmembrane</keyword>
<dbReference type="Pfam" id="PF05036">
    <property type="entry name" value="SPOR"/>
    <property type="match status" value="1"/>
</dbReference>
<dbReference type="EMBL" id="CP069798">
    <property type="protein sequence ID" value="QRQ81038.1"/>
    <property type="molecule type" value="Genomic_DNA"/>
</dbReference>
<gene>
    <name evidence="4" type="ORF">JQU52_09885</name>
</gene>
<proteinExistence type="predicted"/>